<dbReference type="EMBL" id="JAJJMB010001336">
    <property type="protein sequence ID" value="KAI3957448.1"/>
    <property type="molecule type" value="Genomic_DNA"/>
</dbReference>
<keyword evidence="12" id="KW-1185">Reference proteome</keyword>
<evidence type="ECO:0000256" key="2">
    <source>
        <dbReference type="ARBA" id="ARBA00012483"/>
    </source>
</evidence>
<dbReference type="Pfam" id="PF13639">
    <property type="entry name" value="zf-RING_2"/>
    <property type="match status" value="1"/>
</dbReference>
<dbReference type="Gene3D" id="3.30.40.10">
    <property type="entry name" value="Zinc/RING finger domain, C3HC4 (zinc finger)"/>
    <property type="match status" value="1"/>
</dbReference>
<feature type="region of interest" description="Disordered" evidence="9">
    <location>
        <begin position="46"/>
        <end position="86"/>
    </location>
</feature>
<dbReference type="CDD" id="cd16469">
    <property type="entry name" value="RING-H2_RNF24-like"/>
    <property type="match status" value="1"/>
</dbReference>
<evidence type="ECO:0000256" key="8">
    <source>
        <dbReference type="PROSITE-ProRule" id="PRU00175"/>
    </source>
</evidence>
<name>A0AAD4TF44_9MAGN</name>
<evidence type="ECO:0000259" key="10">
    <source>
        <dbReference type="PROSITE" id="PS50089"/>
    </source>
</evidence>
<evidence type="ECO:0000256" key="7">
    <source>
        <dbReference type="ARBA" id="ARBA00022833"/>
    </source>
</evidence>
<feature type="region of interest" description="Disordered" evidence="9">
    <location>
        <begin position="1"/>
        <end position="24"/>
    </location>
</feature>
<feature type="domain" description="RING-type" evidence="10">
    <location>
        <begin position="509"/>
        <end position="551"/>
    </location>
</feature>
<evidence type="ECO:0000256" key="4">
    <source>
        <dbReference type="ARBA" id="ARBA00022723"/>
    </source>
</evidence>
<dbReference type="PANTHER" id="PTHR22937:SF174">
    <property type="entry name" value="RING-TYPE E3 UBIQUITIN TRANSFERASE"/>
    <property type="match status" value="1"/>
</dbReference>
<evidence type="ECO:0000256" key="3">
    <source>
        <dbReference type="ARBA" id="ARBA00022679"/>
    </source>
</evidence>
<proteinExistence type="predicted"/>
<comment type="catalytic activity">
    <reaction evidence="1">
        <text>S-ubiquitinyl-[E2 ubiquitin-conjugating enzyme]-L-cysteine + [acceptor protein]-L-lysine = [E2 ubiquitin-conjugating enzyme]-L-cysteine + N(6)-ubiquitinyl-[acceptor protein]-L-lysine.</text>
        <dbReference type="EC" id="2.3.2.27"/>
    </reaction>
</comment>
<organism evidence="11 12">
    <name type="scientific">Papaver atlanticum</name>
    <dbReference type="NCBI Taxonomy" id="357466"/>
    <lineage>
        <taxon>Eukaryota</taxon>
        <taxon>Viridiplantae</taxon>
        <taxon>Streptophyta</taxon>
        <taxon>Embryophyta</taxon>
        <taxon>Tracheophyta</taxon>
        <taxon>Spermatophyta</taxon>
        <taxon>Magnoliopsida</taxon>
        <taxon>Ranunculales</taxon>
        <taxon>Papaveraceae</taxon>
        <taxon>Papaveroideae</taxon>
        <taxon>Papaver</taxon>
    </lineage>
</organism>
<protein>
    <recommendedName>
        <fullName evidence="2">RING-type E3 ubiquitin transferase</fullName>
        <ecNumber evidence="2">2.3.2.27</ecNumber>
    </recommendedName>
</protein>
<dbReference type="PANTHER" id="PTHR22937">
    <property type="entry name" value="E3 UBIQUITIN-PROTEIN LIGASE RNF165"/>
    <property type="match status" value="1"/>
</dbReference>
<dbReference type="PROSITE" id="PS50089">
    <property type="entry name" value="ZF_RING_2"/>
    <property type="match status" value="1"/>
</dbReference>
<sequence length="558" mass="60991">MGHRHLFGTPQLFEMDNDQNPSPLHVEHSLIPLGWTGAADTGGSGFPIENLPAGGINFTSQRRSSNEYSSSSSSTESSQRNIGQRGNEYCSTNITMEIPHHQVTTTGPTYDPILHPTAGGSTWPAPHNYADQPSSSHHRHLNHGFGSSSVTPTVGDISGPCKRKRGEVSAVFENGSSSRHYNATNTPDVSLSLDLPSEKPQHWAWDPMSAASTYGGSNLSIGEEHSQRNVRGRIALDLEQDLPQPHLLSNPSRRLPSTGRPVGQNGTVDCTGVSRGATTHEWNYIPVSSVAQGRLIPSDTSGFSHVTNQFSVGSSSSSGSQEICGYNHDQPSRRTPIVPPQTHILPHIQGVRGRSNLAQRTFHAYETASTHPHRGYVPATENAMHSMSDNHSRHLRPLSAVGWRRPDRSERLGLPHPRLHSATGGIDAHARFVEGISMLERSVMYGSRSLLDQHRDMRLDVDNMSYEELLDLGERIGTVNTGLSEDVISKCLIETICCSFDQSQDEGSCAICLEDYKDKEVIGAVKNCGHDYHIGCIRKWLSMKNACPICKSPAVKDE</sequence>
<evidence type="ECO:0000256" key="1">
    <source>
        <dbReference type="ARBA" id="ARBA00000900"/>
    </source>
</evidence>
<feature type="compositionally biased region" description="Low complexity" evidence="9">
    <location>
        <begin position="59"/>
        <end position="81"/>
    </location>
</feature>
<keyword evidence="4" id="KW-0479">Metal-binding</keyword>
<dbReference type="InterPro" id="IPR001841">
    <property type="entry name" value="Znf_RING"/>
</dbReference>
<comment type="caution">
    <text evidence="11">The sequence shown here is derived from an EMBL/GenBank/DDBJ whole genome shotgun (WGS) entry which is preliminary data.</text>
</comment>
<dbReference type="InterPro" id="IPR013083">
    <property type="entry name" value="Znf_RING/FYVE/PHD"/>
</dbReference>
<dbReference type="EC" id="2.3.2.27" evidence="2"/>
<evidence type="ECO:0000313" key="12">
    <source>
        <dbReference type="Proteomes" id="UP001202328"/>
    </source>
</evidence>
<dbReference type="Proteomes" id="UP001202328">
    <property type="component" value="Unassembled WGS sequence"/>
</dbReference>
<evidence type="ECO:0000256" key="6">
    <source>
        <dbReference type="ARBA" id="ARBA00022786"/>
    </source>
</evidence>
<keyword evidence="5 8" id="KW-0863">Zinc-finger</keyword>
<dbReference type="InterPro" id="IPR045191">
    <property type="entry name" value="MBR1/2-like"/>
</dbReference>
<feature type="region of interest" description="Disordered" evidence="9">
    <location>
        <begin position="242"/>
        <end position="269"/>
    </location>
</feature>
<dbReference type="GO" id="GO:0061630">
    <property type="term" value="F:ubiquitin protein ligase activity"/>
    <property type="evidence" value="ECO:0007669"/>
    <property type="project" value="UniProtKB-EC"/>
</dbReference>
<evidence type="ECO:0000256" key="5">
    <source>
        <dbReference type="ARBA" id="ARBA00022771"/>
    </source>
</evidence>
<evidence type="ECO:0000256" key="9">
    <source>
        <dbReference type="SAM" id="MobiDB-lite"/>
    </source>
</evidence>
<keyword evidence="3" id="KW-0808">Transferase</keyword>
<keyword evidence="6" id="KW-0833">Ubl conjugation pathway</keyword>
<gene>
    <name evidence="11" type="ORF">MKW98_003169</name>
</gene>
<dbReference type="GO" id="GO:0008270">
    <property type="term" value="F:zinc ion binding"/>
    <property type="evidence" value="ECO:0007669"/>
    <property type="project" value="UniProtKB-KW"/>
</dbReference>
<reference evidence="11" key="1">
    <citation type="submission" date="2022-04" db="EMBL/GenBank/DDBJ databases">
        <title>A functionally conserved STORR gene fusion in Papaver species that diverged 16.8 million years ago.</title>
        <authorList>
            <person name="Catania T."/>
        </authorList>
    </citation>
    <scope>NUCLEOTIDE SEQUENCE</scope>
    <source>
        <strain evidence="11">S-188037</strain>
    </source>
</reference>
<dbReference type="SMART" id="SM00184">
    <property type="entry name" value="RING"/>
    <property type="match status" value="1"/>
</dbReference>
<feature type="region of interest" description="Disordered" evidence="9">
    <location>
        <begin position="102"/>
        <end position="162"/>
    </location>
</feature>
<dbReference type="AlphaFoldDB" id="A0AAD4TF44"/>
<keyword evidence="7" id="KW-0862">Zinc</keyword>
<dbReference type="FunFam" id="3.30.40.10:FF:000538">
    <property type="entry name" value="E3 ubiquitin-protein ligase MBR2 isoform A"/>
    <property type="match status" value="1"/>
</dbReference>
<evidence type="ECO:0000313" key="11">
    <source>
        <dbReference type="EMBL" id="KAI3957448.1"/>
    </source>
</evidence>
<accession>A0AAD4TF44</accession>
<dbReference type="SUPFAM" id="SSF57850">
    <property type="entry name" value="RING/U-box"/>
    <property type="match status" value="1"/>
</dbReference>